<evidence type="ECO:0000313" key="7">
    <source>
        <dbReference type="Proteomes" id="UP000320948"/>
    </source>
</evidence>
<sequence length="90" mass="10671">MMHKHPVFRSLTDPLLFLKVPYQFFIMSCIVGVVSVVILNFRLMAVGLMVFLHIAGIIMTRKDPRWFEIVRLRFVRNELDFSQKGRRYLA</sequence>
<dbReference type="GO" id="GO:0016020">
    <property type="term" value="C:membrane"/>
    <property type="evidence" value="ECO:0007669"/>
    <property type="project" value="UniProtKB-SubCell"/>
</dbReference>
<evidence type="ECO:0000256" key="4">
    <source>
        <dbReference type="ARBA" id="ARBA00023136"/>
    </source>
</evidence>
<proteinExistence type="predicted"/>
<keyword evidence="2 5" id="KW-0812">Transmembrane</keyword>
<feature type="transmembrane region" description="Helical" evidence="5">
    <location>
        <begin position="20"/>
        <end position="52"/>
    </location>
</feature>
<evidence type="ECO:0008006" key="8">
    <source>
        <dbReference type="Google" id="ProtNLM"/>
    </source>
</evidence>
<keyword evidence="4 5" id="KW-0472">Membrane</keyword>
<organism evidence="6 7">
    <name type="scientific">Blastochloris viridis</name>
    <name type="common">Rhodopseudomonas viridis</name>
    <dbReference type="NCBI Taxonomy" id="1079"/>
    <lineage>
        <taxon>Bacteria</taxon>
        <taxon>Pseudomonadati</taxon>
        <taxon>Pseudomonadota</taxon>
        <taxon>Alphaproteobacteria</taxon>
        <taxon>Hyphomicrobiales</taxon>
        <taxon>Blastochloridaceae</taxon>
        <taxon>Blastochloris</taxon>
    </lineage>
</organism>
<evidence type="ECO:0000256" key="2">
    <source>
        <dbReference type="ARBA" id="ARBA00022692"/>
    </source>
</evidence>
<dbReference type="Pfam" id="PF05101">
    <property type="entry name" value="VirB3"/>
    <property type="match status" value="1"/>
</dbReference>
<dbReference type="Proteomes" id="UP000320948">
    <property type="component" value="Unassembled WGS sequence"/>
</dbReference>
<dbReference type="AlphaFoldDB" id="A0A6N4RCW6"/>
<reference evidence="6 7" key="1">
    <citation type="journal article" date="2017" name="Nat. Commun.">
        <title>In situ click chemistry generation of cyclooxygenase-2 inhibitors.</title>
        <authorList>
            <person name="Bhardwaj A."/>
            <person name="Kaur J."/>
            <person name="Wuest M."/>
            <person name="Wuest F."/>
        </authorList>
    </citation>
    <scope>NUCLEOTIDE SEQUENCE [LARGE SCALE GENOMIC DNA]</scope>
    <source>
        <strain evidence="6">S2_018_000_R2_106</strain>
    </source>
</reference>
<accession>A0A6N4RCW6</accession>
<evidence type="ECO:0000313" key="6">
    <source>
        <dbReference type="EMBL" id="TKW61149.1"/>
    </source>
</evidence>
<comment type="subcellular location">
    <subcellularLocation>
        <location evidence="1">Membrane</location>
    </subcellularLocation>
</comment>
<keyword evidence="3 5" id="KW-1133">Transmembrane helix</keyword>
<evidence type="ECO:0000256" key="3">
    <source>
        <dbReference type="ARBA" id="ARBA00022989"/>
    </source>
</evidence>
<name>A0A6N4RCW6_BLAVI</name>
<dbReference type="EMBL" id="VAFM01000001">
    <property type="protein sequence ID" value="TKW61149.1"/>
    <property type="molecule type" value="Genomic_DNA"/>
</dbReference>
<gene>
    <name evidence="6" type="ORF">DI628_00530</name>
</gene>
<evidence type="ECO:0000256" key="5">
    <source>
        <dbReference type="SAM" id="Phobius"/>
    </source>
</evidence>
<dbReference type="InterPro" id="IPR007792">
    <property type="entry name" value="T4SS_VirB3/TrbD/AvhB"/>
</dbReference>
<evidence type="ECO:0000256" key="1">
    <source>
        <dbReference type="ARBA" id="ARBA00004370"/>
    </source>
</evidence>
<protein>
    <recommendedName>
        <fullName evidence="8">Type IV secretion system protein VirB3</fullName>
    </recommendedName>
</protein>
<comment type="caution">
    <text evidence="6">The sequence shown here is derived from an EMBL/GenBank/DDBJ whole genome shotgun (WGS) entry which is preliminary data.</text>
</comment>